<dbReference type="InterPro" id="IPR029063">
    <property type="entry name" value="SAM-dependent_MTases_sf"/>
</dbReference>
<feature type="transmembrane region" description="Helical" evidence="2">
    <location>
        <begin position="85"/>
        <end position="103"/>
    </location>
</feature>
<feature type="transmembrane region" description="Helical" evidence="2">
    <location>
        <begin position="56"/>
        <end position="73"/>
    </location>
</feature>
<dbReference type="PANTHER" id="PTHR43318:SF1">
    <property type="entry name" value="POLYSACCHARIDE BIOSYNTHESIS PROTEIN EPSC-RELATED"/>
    <property type="match status" value="1"/>
</dbReference>
<reference evidence="4 5" key="1">
    <citation type="journal article" date="2014" name="Genome Announc.">
        <title>Complete Genome Sequence of Amino Acid-Utilizing Eubacterium acidaminophilum al-2 (DSM 3953).</title>
        <authorList>
            <person name="Poehlein A."/>
            <person name="Andreesen J.R."/>
            <person name="Daniel R."/>
        </authorList>
    </citation>
    <scope>NUCLEOTIDE SEQUENCE [LARGE SCALE GENOMIC DNA]</scope>
    <source>
        <strain evidence="4 5">DSM 3953</strain>
    </source>
</reference>
<dbReference type="eggNOG" id="COG1086">
    <property type="taxonomic scope" value="Bacteria"/>
</dbReference>
<accession>W8THJ3</accession>
<name>W8THJ3_PEPAC</name>
<dbReference type="Pfam" id="PF13727">
    <property type="entry name" value="CoA_binding_3"/>
    <property type="match status" value="1"/>
</dbReference>
<dbReference type="InterPro" id="IPR051203">
    <property type="entry name" value="Polysaccharide_Synthase-Rel"/>
</dbReference>
<evidence type="ECO:0000259" key="3">
    <source>
        <dbReference type="Pfam" id="PF02719"/>
    </source>
</evidence>
<feature type="domain" description="Polysaccharide biosynthesis protein CapD-like" evidence="3">
    <location>
        <begin position="292"/>
        <end position="575"/>
    </location>
</feature>
<proteinExistence type="inferred from homology"/>
<dbReference type="Pfam" id="PF02719">
    <property type="entry name" value="Polysacc_synt_2"/>
    <property type="match status" value="1"/>
</dbReference>
<keyword evidence="2" id="KW-0812">Transmembrane</keyword>
<dbReference type="STRING" id="1286171.EAL2_c20220"/>
<dbReference type="KEGG" id="eac:EAL2_c20220"/>
<protein>
    <submittedName>
        <fullName evidence="4">Polysaccharide biosynthesis protein EpsC</fullName>
    </submittedName>
</protein>
<dbReference type="PATRIC" id="fig|1286171.3.peg.1968"/>
<feature type="transmembrane region" description="Helical" evidence="2">
    <location>
        <begin position="20"/>
        <end position="40"/>
    </location>
</feature>
<gene>
    <name evidence="4" type="primary">epsC</name>
    <name evidence="4" type="ORF">EAL2_c20220</name>
</gene>
<dbReference type="Proteomes" id="UP000019591">
    <property type="component" value="Chromosome"/>
</dbReference>
<dbReference type="PANTHER" id="PTHR43318">
    <property type="entry name" value="UDP-N-ACETYLGLUCOSAMINE 4,6-DEHYDRATASE"/>
    <property type="match status" value="1"/>
</dbReference>
<dbReference type="CDD" id="cd05237">
    <property type="entry name" value="UDP_invert_4-6DH_SDR_e"/>
    <property type="match status" value="1"/>
</dbReference>
<evidence type="ECO:0000256" key="2">
    <source>
        <dbReference type="SAM" id="Phobius"/>
    </source>
</evidence>
<dbReference type="SUPFAM" id="SSF51735">
    <property type="entry name" value="NAD(P)-binding Rossmann-fold domains"/>
    <property type="match status" value="1"/>
</dbReference>
<dbReference type="SUPFAM" id="SSF53335">
    <property type="entry name" value="S-adenosyl-L-methionine-dependent methyltransferases"/>
    <property type="match status" value="1"/>
</dbReference>
<dbReference type="AlphaFoldDB" id="W8THJ3"/>
<dbReference type="HOGENOM" id="CLU_013560_5_2_9"/>
<comment type="similarity">
    <text evidence="1">Belongs to the polysaccharide synthase family.</text>
</comment>
<sequence length="628" mass="70324">MESASVFIRKNPVSVRKTILFLMDVLLINISAAAALFIRFDFDLSRTYTYITPENVIIYTAVVTATFYIFSAYKSLWRYASIEEMIAMVAASITAMTIIYIAFDRHMPRIPNGFYVINALGLMFFSGGARFAYRAIRRIKQRIFFKHAKTRVLIVGAGKAGFMVTRELFMNPEMDKLAVGIIDDDPEKHGRRMLGVPVVGGRDYIAQAAKKLQVDEILIAMPSVSKQELRKLIGICKETRCRLKTLPGVYEFIGGKVDIKQIKDVEIEDLLGRDPVKVDIEKMAGYLMGKTVLVTGGGGSIGSELCRQIAPFGPKRLVILDIYENNAYEIQQELQRQYGDRLNLETIIASVRDEKRIRNIFAEYRPEVVFHAAAHKHVPLMEKSPLEAIKNNIFGTFNVARAADEGGAEKFVLISTDKAVNPTNIMGASKRVCEMIVQSIGRRSATEFVGVRFGNVLGSNGSVIPLFKKQIAEGGPVTVTHPDIIRYFMTIPEAVQLVIQAGAMAKGGEIFVLDMGEPVRIADLARDLIRLSGFEPGVDMHIEYSGLRPGEKLYEELLMAEEGLTSTTHEKIFIGQPLEMDIEKLTKDLDVLRSISEKEDTSVLELVMKKLVPTYRKETNEKEEKKVI</sequence>
<keyword evidence="5" id="KW-1185">Reference proteome</keyword>
<dbReference type="InterPro" id="IPR036291">
    <property type="entry name" value="NAD(P)-bd_dom_sf"/>
</dbReference>
<keyword evidence="2" id="KW-0472">Membrane</keyword>
<keyword evidence="2" id="KW-1133">Transmembrane helix</keyword>
<evidence type="ECO:0000313" key="4">
    <source>
        <dbReference type="EMBL" id="AHM57303.1"/>
    </source>
</evidence>
<feature type="transmembrane region" description="Helical" evidence="2">
    <location>
        <begin position="115"/>
        <end position="133"/>
    </location>
</feature>
<evidence type="ECO:0000313" key="5">
    <source>
        <dbReference type="Proteomes" id="UP000019591"/>
    </source>
</evidence>
<dbReference type="Gene3D" id="3.40.50.720">
    <property type="entry name" value="NAD(P)-binding Rossmann-like Domain"/>
    <property type="match status" value="2"/>
</dbReference>
<dbReference type="InterPro" id="IPR003869">
    <property type="entry name" value="Polysac_CapD-like"/>
</dbReference>
<dbReference type="EMBL" id="CP007452">
    <property type="protein sequence ID" value="AHM57303.1"/>
    <property type="molecule type" value="Genomic_DNA"/>
</dbReference>
<organism evidence="4 5">
    <name type="scientific">Peptoclostridium acidaminophilum DSM 3953</name>
    <dbReference type="NCBI Taxonomy" id="1286171"/>
    <lineage>
        <taxon>Bacteria</taxon>
        <taxon>Bacillati</taxon>
        <taxon>Bacillota</taxon>
        <taxon>Clostridia</taxon>
        <taxon>Peptostreptococcales</taxon>
        <taxon>Peptoclostridiaceae</taxon>
        <taxon>Peptoclostridium</taxon>
    </lineage>
</organism>
<evidence type="ECO:0000256" key="1">
    <source>
        <dbReference type="ARBA" id="ARBA00007430"/>
    </source>
</evidence>